<evidence type="ECO:0000313" key="2">
    <source>
        <dbReference type="EMBL" id="XDV68516.1"/>
    </source>
</evidence>
<proteinExistence type="predicted"/>
<protein>
    <submittedName>
        <fullName evidence="2">DUF6262 family protein</fullName>
    </submittedName>
</protein>
<dbReference type="Pfam" id="PF19776">
    <property type="entry name" value="DUF6262"/>
    <property type="match status" value="1"/>
</dbReference>
<dbReference type="AlphaFoldDB" id="A0AB39YG96"/>
<reference evidence="2" key="1">
    <citation type="submission" date="2024-08" db="EMBL/GenBank/DDBJ databases">
        <authorList>
            <person name="Yu S.T."/>
        </authorList>
    </citation>
    <scope>NUCLEOTIDE SEQUENCE</scope>
    <source>
        <strain evidence="2">R33</strain>
    </source>
</reference>
<dbReference type="RefSeq" id="WP_369780018.1">
    <property type="nucleotide sequence ID" value="NZ_CP165727.1"/>
</dbReference>
<sequence length="181" mass="19768">MSAAMSDGRKADSERRRQRVMKAVAAAAQRGSRISVSGIARQAGVDRTFLYRHQDLLALIHAAEAEPGERDPASGAHTVSRASLQADLAHAQARNTRLAGRVQQLERRLSAELGEQAWRESGLDAALDVDELQRTVTRLEQRNVELTEALEDAQADLKAAREANRELTRALNQRGQAGVSP</sequence>
<dbReference type="InterPro" id="IPR046229">
    <property type="entry name" value="TnpC-like"/>
</dbReference>
<accession>A0AB39YG96</accession>
<gene>
    <name evidence="2" type="ORF">AB5J51_39305</name>
</gene>
<dbReference type="EMBL" id="CP165727">
    <property type="protein sequence ID" value="XDV68516.1"/>
    <property type="molecule type" value="Genomic_DNA"/>
</dbReference>
<evidence type="ECO:0000256" key="1">
    <source>
        <dbReference type="SAM" id="Coils"/>
    </source>
</evidence>
<feature type="coiled-coil region" evidence="1">
    <location>
        <begin position="88"/>
        <end position="170"/>
    </location>
</feature>
<name>A0AB39YG96_9ACTN</name>
<organism evidence="2">
    <name type="scientific">Streptomyces sp. R33</name>
    <dbReference type="NCBI Taxonomy" id="3238629"/>
    <lineage>
        <taxon>Bacteria</taxon>
        <taxon>Bacillati</taxon>
        <taxon>Actinomycetota</taxon>
        <taxon>Actinomycetes</taxon>
        <taxon>Kitasatosporales</taxon>
        <taxon>Streptomycetaceae</taxon>
        <taxon>Streptomyces</taxon>
    </lineage>
</organism>
<keyword evidence="1" id="KW-0175">Coiled coil</keyword>